<dbReference type="NCBIfam" id="NF045582">
    <property type="entry name" value="Npun_R2823_gen"/>
    <property type="match status" value="1"/>
</dbReference>
<dbReference type="AlphaFoldDB" id="A0A7C3ZUA0"/>
<dbReference type="EMBL" id="DSPX01000002">
    <property type="protein sequence ID" value="HGF99126.1"/>
    <property type="molecule type" value="Genomic_DNA"/>
</dbReference>
<proteinExistence type="predicted"/>
<reference evidence="1" key="1">
    <citation type="journal article" date="2020" name="mSystems">
        <title>Genome- and Community-Level Interaction Insights into Carbon Utilization and Element Cycling Functions of Hydrothermarchaeota in Hydrothermal Sediment.</title>
        <authorList>
            <person name="Zhou Z."/>
            <person name="Liu Y."/>
            <person name="Xu W."/>
            <person name="Pan J."/>
            <person name="Luo Z.H."/>
            <person name="Li M."/>
        </authorList>
    </citation>
    <scope>NUCLEOTIDE SEQUENCE [LARGE SCALE GENOMIC DNA]</scope>
    <source>
        <strain evidence="1">SpSt-374</strain>
    </source>
</reference>
<sequence length="337" mass="38635">MPSYGIYTLANDVVYDQLVALLNSIEANVSRDIPVCVIPFNESIELVSREIATRPNVTLFDNWAAIQRWENFADTVWAAHPDAQNKKPGTAPWGKGHHRRLAAFDGPFDRFVFYDGDSLAMKPLDGVFAKLDEFDFVFDDWEHGKAEPVAALNIRLIEQTGLYRAADIRPKLHCSSFFGSKKGIFAAAELEGLQKLLVEGGEVAWVRRWWDDAFLFCYLTLRSDRPLFNFTLSPNGNDRTGNCADSDPFVRIDNVLYNEDGLKPIHRLHYMNYPAIDFARLARGENVNIRYQDIFLHYRFMKQPDEKPQQLKSPSFLVKTSRKVQKLVKKVQKNILS</sequence>
<gene>
    <name evidence="1" type="ORF">ENR15_00220</name>
</gene>
<comment type="caution">
    <text evidence="1">The sequence shown here is derived from an EMBL/GenBank/DDBJ whole genome shotgun (WGS) entry which is preliminary data.</text>
</comment>
<evidence type="ECO:0000313" key="1">
    <source>
        <dbReference type="EMBL" id="HGF99126.1"/>
    </source>
</evidence>
<dbReference type="InterPro" id="IPR029044">
    <property type="entry name" value="Nucleotide-diphossugar_trans"/>
</dbReference>
<name>A0A7C3ZUA0_9CYAN</name>
<organism evidence="1">
    <name type="scientific">Planktothricoides sp. SpSt-374</name>
    <dbReference type="NCBI Taxonomy" id="2282167"/>
    <lineage>
        <taxon>Bacteria</taxon>
        <taxon>Bacillati</taxon>
        <taxon>Cyanobacteriota</taxon>
        <taxon>Cyanophyceae</taxon>
        <taxon>Oscillatoriophycideae</taxon>
        <taxon>Oscillatoriales</taxon>
        <taxon>Oscillatoriaceae</taxon>
        <taxon>Planktothricoides</taxon>
    </lineage>
</organism>
<dbReference type="InterPro" id="IPR054619">
    <property type="entry name" value="Npun_R2821-like"/>
</dbReference>
<dbReference type="SUPFAM" id="SSF53448">
    <property type="entry name" value="Nucleotide-diphospho-sugar transferases"/>
    <property type="match status" value="1"/>
</dbReference>
<protein>
    <submittedName>
        <fullName evidence="1">Methionine synthase</fullName>
    </submittedName>
</protein>
<accession>A0A7C3ZUA0</accession>